<dbReference type="InterPro" id="IPR001647">
    <property type="entry name" value="HTH_TetR"/>
</dbReference>
<dbReference type="PRINTS" id="PR00400">
    <property type="entry name" value="TETREPRESSOR"/>
</dbReference>
<evidence type="ECO:0000256" key="2">
    <source>
        <dbReference type="ARBA" id="ARBA00023125"/>
    </source>
</evidence>
<keyword evidence="1" id="KW-0805">Transcription regulation</keyword>
<keyword evidence="7" id="KW-1185">Reference proteome</keyword>
<evidence type="ECO:0000256" key="3">
    <source>
        <dbReference type="ARBA" id="ARBA00023163"/>
    </source>
</evidence>
<dbReference type="PROSITE" id="PS01081">
    <property type="entry name" value="HTH_TETR_1"/>
    <property type="match status" value="1"/>
</dbReference>
<feature type="non-terminal residue" evidence="6">
    <location>
        <position position="77"/>
    </location>
</feature>
<dbReference type="Gene3D" id="1.10.357.10">
    <property type="entry name" value="Tetracycline Repressor, domain 2"/>
    <property type="match status" value="1"/>
</dbReference>
<evidence type="ECO:0000313" key="6">
    <source>
        <dbReference type="EMBL" id="TDB86176.1"/>
    </source>
</evidence>
<feature type="domain" description="HTH tetR-type" evidence="5">
    <location>
        <begin position="1"/>
        <end position="50"/>
    </location>
</feature>
<dbReference type="PANTHER" id="PTHR30055:SF151">
    <property type="entry name" value="TRANSCRIPTIONAL REGULATORY PROTEIN"/>
    <property type="match status" value="1"/>
</dbReference>
<evidence type="ECO:0000256" key="1">
    <source>
        <dbReference type="ARBA" id="ARBA00023015"/>
    </source>
</evidence>
<evidence type="ECO:0000313" key="7">
    <source>
        <dbReference type="Proteomes" id="UP000295626"/>
    </source>
</evidence>
<dbReference type="EMBL" id="SMKE01000736">
    <property type="protein sequence ID" value="TDB86176.1"/>
    <property type="molecule type" value="Genomic_DNA"/>
</dbReference>
<keyword evidence="2 4" id="KW-0238">DNA-binding</keyword>
<evidence type="ECO:0000256" key="4">
    <source>
        <dbReference type="PROSITE-ProRule" id="PRU00335"/>
    </source>
</evidence>
<proteinExistence type="predicted"/>
<dbReference type="InterPro" id="IPR009057">
    <property type="entry name" value="Homeodomain-like_sf"/>
</dbReference>
<dbReference type="InterPro" id="IPR023772">
    <property type="entry name" value="DNA-bd_HTH_TetR-type_CS"/>
</dbReference>
<dbReference type="InterPro" id="IPR050109">
    <property type="entry name" value="HTH-type_TetR-like_transc_reg"/>
</dbReference>
<dbReference type="PANTHER" id="PTHR30055">
    <property type="entry name" value="HTH-TYPE TRANSCRIPTIONAL REGULATOR RUTR"/>
    <property type="match status" value="1"/>
</dbReference>
<dbReference type="PROSITE" id="PS50977">
    <property type="entry name" value="HTH_TETR_2"/>
    <property type="match status" value="1"/>
</dbReference>
<name>A0ABY2DDF4_9ACTN</name>
<comment type="caution">
    <text evidence="6">The sequence shown here is derived from an EMBL/GenBank/DDBJ whole genome shotgun (WGS) entry which is preliminary data.</text>
</comment>
<organism evidence="6 7">
    <name type="scientific">Micromonospora fluostatini</name>
    <dbReference type="NCBI Taxonomy" id="1629071"/>
    <lineage>
        <taxon>Bacteria</taxon>
        <taxon>Bacillati</taxon>
        <taxon>Actinomycetota</taxon>
        <taxon>Actinomycetes</taxon>
        <taxon>Micromonosporales</taxon>
        <taxon>Micromonosporaceae</taxon>
        <taxon>Micromonospora</taxon>
    </lineage>
</organism>
<keyword evidence="3" id="KW-0804">Transcription</keyword>
<gene>
    <name evidence="6" type="ORF">E1091_16490</name>
</gene>
<dbReference type="Proteomes" id="UP000295626">
    <property type="component" value="Unassembled WGS sequence"/>
</dbReference>
<reference evidence="6 7" key="1">
    <citation type="submission" date="2019-02" db="EMBL/GenBank/DDBJ databases">
        <title>Draft genome sequences of novel Actinobacteria.</title>
        <authorList>
            <person name="Sahin N."/>
            <person name="Ay H."/>
            <person name="Saygin H."/>
        </authorList>
    </citation>
    <scope>NUCLEOTIDE SEQUENCE [LARGE SCALE GENOMIC DNA]</scope>
    <source>
        <strain evidence="6 7">JCM 30529</strain>
    </source>
</reference>
<dbReference type="InterPro" id="IPR003012">
    <property type="entry name" value="Tet_transcr_reg_TetR"/>
</dbReference>
<dbReference type="SUPFAM" id="SSF46689">
    <property type="entry name" value="Homeodomain-like"/>
    <property type="match status" value="1"/>
</dbReference>
<protein>
    <submittedName>
        <fullName evidence="6">TetR family transcriptional regulator</fullName>
    </submittedName>
</protein>
<feature type="DNA-binding region" description="H-T-H motif" evidence="4">
    <location>
        <begin position="13"/>
        <end position="32"/>
    </location>
</feature>
<accession>A0ABY2DDF4</accession>
<sequence length="77" mass="8951">MALLDEHGIDGLTMRRLAQLLDVTPTALYWHVRTKEDVLDLAVDRIFGDVPLPEVTDDWRTAVRTLIRDWRAAMLRH</sequence>
<dbReference type="Pfam" id="PF00440">
    <property type="entry name" value="TetR_N"/>
    <property type="match status" value="1"/>
</dbReference>
<evidence type="ECO:0000259" key="5">
    <source>
        <dbReference type="PROSITE" id="PS50977"/>
    </source>
</evidence>